<comment type="function">
    <text evidence="8">Part of the SNAPc complex required for the transcription of both RNA polymerase II and III small-nuclear RNA genes. Binds to the proximal sequence element (PSE), a non-TATA-box basal promoter element common to these 2 types of genes. Recruits TBP and BRF2 to the U6 snRNA TATA box.</text>
</comment>
<accession>A0A6P3XWP3</accession>
<organism evidence="11 12">
    <name type="scientific">Dinoponera quadriceps</name>
    <name type="common">South American ant</name>
    <dbReference type="NCBI Taxonomy" id="609295"/>
    <lineage>
        <taxon>Eukaryota</taxon>
        <taxon>Metazoa</taxon>
        <taxon>Ecdysozoa</taxon>
        <taxon>Arthropoda</taxon>
        <taxon>Hexapoda</taxon>
        <taxon>Insecta</taxon>
        <taxon>Pterygota</taxon>
        <taxon>Neoptera</taxon>
        <taxon>Endopterygota</taxon>
        <taxon>Hymenoptera</taxon>
        <taxon>Apocrita</taxon>
        <taxon>Aculeata</taxon>
        <taxon>Formicoidea</taxon>
        <taxon>Formicidae</taxon>
        <taxon>Ponerinae</taxon>
        <taxon>Ponerini</taxon>
        <taxon>Dinoponera</taxon>
    </lineage>
</organism>
<evidence type="ECO:0000256" key="7">
    <source>
        <dbReference type="ARBA" id="ARBA00023242"/>
    </source>
</evidence>
<dbReference type="RefSeq" id="XP_014482975.1">
    <property type="nucleotide sequence ID" value="XM_014627489.1"/>
</dbReference>
<comment type="subunit">
    <text evidence="9">Part of the SNAPc complex composed of 5 subunits: SNAPC1, SNAPC2, SNAPC3, SNAPC4 and SNAPC5. SNAPC3 interacts with SNAPC1.</text>
</comment>
<dbReference type="OrthoDB" id="46583at2759"/>
<evidence type="ECO:0000256" key="9">
    <source>
        <dbReference type="ARBA" id="ARBA00025958"/>
    </source>
</evidence>
<name>A0A6P3XWP3_DINQU</name>
<comment type="similarity">
    <text evidence="2">Belongs to the SNAPC3/SRD2 family.</text>
</comment>
<evidence type="ECO:0000256" key="5">
    <source>
        <dbReference type="ARBA" id="ARBA00023125"/>
    </source>
</evidence>
<keyword evidence="6" id="KW-0804">Transcription</keyword>
<dbReference type="GO" id="GO:0019185">
    <property type="term" value="C:snRNA-activating protein complex"/>
    <property type="evidence" value="ECO:0007669"/>
    <property type="project" value="TreeGrafter"/>
</dbReference>
<dbReference type="PANTHER" id="PTHR13421:SF16">
    <property type="entry name" value="SNRNA-ACTIVATING PROTEIN COMPLEX SUBUNIT 3"/>
    <property type="match status" value="1"/>
</dbReference>
<evidence type="ECO:0000256" key="2">
    <source>
        <dbReference type="ARBA" id="ARBA00010410"/>
    </source>
</evidence>
<dbReference type="InterPro" id="IPR022042">
    <property type="entry name" value="snRNA-activating_su3"/>
</dbReference>
<comment type="subcellular location">
    <subcellularLocation>
        <location evidence="1">Nucleus</location>
    </subcellularLocation>
</comment>
<dbReference type="Proteomes" id="UP000515204">
    <property type="component" value="Unplaced"/>
</dbReference>
<dbReference type="AlphaFoldDB" id="A0A6P3XWP3"/>
<dbReference type="KEGG" id="dqu:106748694"/>
<dbReference type="GO" id="GO:0001006">
    <property type="term" value="F:RNA polymerase III type 3 promoter sequence-specific DNA binding"/>
    <property type="evidence" value="ECO:0007669"/>
    <property type="project" value="TreeGrafter"/>
</dbReference>
<dbReference type="GO" id="GO:0005634">
    <property type="term" value="C:nucleus"/>
    <property type="evidence" value="ECO:0007669"/>
    <property type="project" value="UniProtKB-SubCell"/>
</dbReference>
<reference evidence="12 13" key="1">
    <citation type="submission" date="2025-04" db="UniProtKB">
        <authorList>
            <consortium name="RefSeq"/>
        </authorList>
    </citation>
    <scope>IDENTIFICATION</scope>
</reference>
<dbReference type="GO" id="GO:0042795">
    <property type="term" value="P:snRNA transcription by RNA polymerase II"/>
    <property type="evidence" value="ECO:0007669"/>
    <property type="project" value="TreeGrafter"/>
</dbReference>
<keyword evidence="11" id="KW-1185">Reference proteome</keyword>
<evidence type="ECO:0000256" key="10">
    <source>
        <dbReference type="ARBA" id="ARBA00029606"/>
    </source>
</evidence>
<dbReference type="PANTHER" id="PTHR13421">
    <property type="entry name" value="SNRNA-ACTIVATING PROTEIN COMPLEX SUBUNIT 3"/>
    <property type="match status" value="1"/>
</dbReference>
<keyword evidence="4" id="KW-0805">Transcription regulation</keyword>
<evidence type="ECO:0000313" key="11">
    <source>
        <dbReference type="Proteomes" id="UP000515204"/>
    </source>
</evidence>
<evidence type="ECO:0000256" key="8">
    <source>
        <dbReference type="ARBA" id="ARBA00025193"/>
    </source>
</evidence>
<dbReference type="RefSeq" id="XP_014482977.1">
    <property type="nucleotide sequence ID" value="XM_014627491.1"/>
</dbReference>
<evidence type="ECO:0000256" key="6">
    <source>
        <dbReference type="ARBA" id="ARBA00023163"/>
    </source>
</evidence>
<dbReference type="Pfam" id="PF12251">
    <property type="entry name" value="SNAPC3"/>
    <property type="match status" value="1"/>
</dbReference>
<keyword evidence="5" id="KW-0238">DNA-binding</keyword>
<sequence length="387" mass="44878">MDKVYGFYNSQASPQISPKDYFSNYSTLLKSSVCYEREQSTDEKMFQLMGVGLSKARLDLMSHYCSVNNLRTAESVNDEGSRDKAHDKCLENISDNTQLETLKALKKCNITLLQKYNTQSGIPIIYDKLESSIENVTPGLDFLVYVQVYKPFNSFTHRSKYYKPTIEMLRIKSVISILGCQYLTELRKKITCISDLSIMTNVSMNPDKQTRKLAKDVYKSGFFFIEDTFYNDMRDANNDDYSDVIIKWAAINNRLGPFKTARMEDTRVDSLCARFGYPWVYIHQGCCEHLIVLSDARLVTEDDDLLISTYPKIEKIKPTTGKNCSMCGILNVHWILTEHDRIPHDTSYFCENCFKSYNYIDGKKVGNFKAYRYPHLLELERRNIKNE</sequence>
<dbReference type="GO" id="GO:0042796">
    <property type="term" value="P:snRNA transcription by RNA polymerase III"/>
    <property type="evidence" value="ECO:0007669"/>
    <property type="project" value="TreeGrafter"/>
</dbReference>
<evidence type="ECO:0000256" key="4">
    <source>
        <dbReference type="ARBA" id="ARBA00023015"/>
    </source>
</evidence>
<dbReference type="GeneID" id="106748694"/>
<evidence type="ECO:0000313" key="13">
    <source>
        <dbReference type="RefSeq" id="XP_014482977.1"/>
    </source>
</evidence>
<dbReference type="GO" id="GO:0001046">
    <property type="term" value="F:core promoter sequence-specific DNA binding"/>
    <property type="evidence" value="ECO:0007669"/>
    <property type="project" value="TreeGrafter"/>
</dbReference>
<evidence type="ECO:0000256" key="1">
    <source>
        <dbReference type="ARBA" id="ARBA00004123"/>
    </source>
</evidence>
<protein>
    <recommendedName>
        <fullName evidence="3">snRNA-activating protein complex subunit 3</fullName>
    </recommendedName>
    <alternativeName>
        <fullName evidence="10">Small nuclear RNA-activating complex polypeptide 3</fullName>
    </alternativeName>
</protein>
<dbReference type="CTD" id="35787"/>
<proteinExistence type="inferred from homology"/>
<dbReference type="GO" id="GO:0003681">
    <property type="term" value="F:bent DNA binding"/>
    <property type="evidence" value="ECO:0007669"/>
    <property type="project" value="TreeGrafter"/>
</dbReference>
<evidence type="ECO:0000313" key="12">
    <source>
        <dbReference type="RefSeq" id="XP_014482975.1"/>
    </source>
</evidence>
<evidence type="ECO:0000256" key="3">
    <source>
        <dbReference type="ARBA" id="ARBA00013634"/>
    </source>
</evidence>
<gene>
    <name evidence="12 13" type="primary">LOC106748694</name>
</gene>
<dbReference type="GO" id="GO:0000978">
    <property type="term" value="F:RNA polymerase II cis-regulatory region sequence-specific DNA binding"/>
    <property type="evidence" value="ECO:0007669"/>
    <property type="project" value="TreeGrafter"/>
</dbReference>
<keyword evidence="7" id="KW-0539">Nucleus</keyword>